<name>A0A4D4KQW7_9ACTN</name>
<evidence type="ECO:0000313" key="4">
    <source>
        <dbReference type="Proteomes" id="UP000299290"/>
    </source>
</evidence>
<evidence type="ECO:0000313" key="3">
    <source>
        <dbReference type="EMBL" id="GDY48960.1"/>
    </source>
</evidence>
<dbReference type="EMBL" id="BJHV01000001">
    <property type="protein sequence ID" value="GDY48960.1"/>
    <property type="molecule type" value="Genomic_DNA"/>
</dbReference>
<protein>
    <submittedName>
        <fullName evidence="3">Uncharacterized protein</fullName>
    </submittedName>
</protein>
<evidence type="ECO:0000256" key="2">
    <source>
        <dbReference type="SAM" id="Phobius"/>
    </source>
</evidence>
<gene>
    <name evidence="3" type="ORF">SANT12839_098420</name>
</gene>
<sequence length="206" mass="21820">MHNSVVAPEKARQWAAGLLSAPCPATGSGVPGDNGGVPGGVVIEMAWSCHVDALGLSPLIEKAGLTQVVAEFGGTTVDASAATPLVDVHGAHALPSFPWLTFVLVTAGGAVLLLAARRLPLLLRGLRRIRRRWQRRQRESSHCPSSRPTRPSPRPSGTAPGRCRCRRPRRSTGSCTRWPTGAGCWAVRGSAAGARCGRLARSCRRR</sequence>
<keyword evidence="2" id="KW-1133">Transmembrane helix</keyword>
<feature type="transmembrane region" description="Helical" evidence="2">
    <location>
        <begin position="99"/>
        <end position="123"/>
    </location>
</feature>
<keyword evidence="4" id="KW-1185">Reference proteome</keyword>
<reference evidence="3 4" key="1">
    <citation type="journal article" date="2020" name="Int. J. Syst. Evol. Microbiol.">
        <title>Reclassification of Streptomyces castelarensis and Streptomyces sporoclivatus as later heterotypic synonyms of Streptomyces antimycoticus.</title>
        <authorList>
            <person name="Komaki H."/>
            <person name="Tamura T."/>
        </authorList>
    </citation>
    <scope>NUCLEOTIDE SEQUENCE [LARGE SCALE GENOMIC DNA]</scope>
    <source>
        <strain evidence="3 4">NBRC 12839</strain>
    </source>
</reference>
<keyword evidence="2" id="KW-0812">Transmembrane</keyword>
<feature type="compositionally biased region" description="Low complexity" evidence="1">
    <location>
        <begin position="144"/>
        <end position="162"/>
    </location>
</feature>
<dbReference type="Proteomes" id="UP000299290">
    <property type="component" value="Unassembled WGS sequence"/>
</dbReference>
<organism evidence="3 4">
    <name type="scientific">Streptomyces antimycoticus</name>
    <dbReference type="NCBI Taxonomy" id="68175"/>
    <lineage>
        <taxon>Bacteria</taxon>
        <taxon>Bacillati</taxon>
        <taxon>Actinomycetota</taxon>
        <taxon>Actinomycetes</taxon>
        <taxon>Kitasatosporales</taxon>
        <taxon>Streptomycetaceae</taxon>
        <taxon>Streptomyces</taxon>
        <taxon>Streptomyces violaceusniger group</taxon>
    </lineage>
</organism>
<comment type="caution">
    <text evidence="3">The sequence shown here is derived from an EMBL/GenBank/DDBJ whole genome shotgun (WGS) entry which is preliminary data.</text>
</comment>
<evidence type="ECO:0000256" key="1">
    <source>
        <dbReference type="SAM" id="MobiDB-lite"/>
    </source>
</evidence>
<keyword evidence="2" id="KW-0472">Membrane</keyword>
<proteinExistence type="predicted"/>
<dbReference type="AlphaFoldDB" id="A0A4D4KQW7"/>
<accession>A0A4D4KQW7</accession>
<feature type="region of interest" description="Disordered" evidence="1">
    <location>
        <begin position="137"/>
        <end position="176"/>
    </location>
</feature>